<dbReference type="Pfam" id="PF01762">
    <property type="entry name" value="Galactosyl_T"/>
    <property type="match status" value="1"/>
</dbReference>
<sequence>MYGLRSFRRRHVLLILLATILLIFVTSNTRAVHQLRRLDIESIDWANYEDDIISHVKEELNSIVEDPESFLKSKDNLERSAKLESTKFNEPTSSTSKTSSTSTKTTMSATKENEPVTKKSIPDSTDKKLSEEATNEAPKVVPENASKETSEREKAIPKETVNINESENKLEEEEQKIEAKNAKLNSNKPSVKPKKQVWVYPKIPASGEKAAKVVPMRFVVKKYLNASSVHIFYRSKPEAVEQRRLVRAYMKMWMSVDEDSMLPMDYSIITFEDENTKLEQREFGDIVLAQKNTSELEEYTSLMHAVEYAAKMKLSDRAVAIFAYTTDLVDSSEIRSATGKLAAIDSDGQKNIICFKQIIRDTNHYASCGEQPVFAIRGDVVPLLAKEIQIIRPFMGNIEEHRIGWLTGIVRVRSRIEGVCVNQDNHNLIQMPFELEAFKDFYDDVYDWGMDRRPRELMDYDLPDIYRQDEKWQIELEKTPACDPSPYLYLVKTSRPNLKRRNFLRAFQAFDRNSTKLENLPQMRFLLGKGQKTEDADISKAINEEIEEHGDIVLGDFVDSYDNLPHKTMTGYTYFAKQCHRPDKKQYVMFIDDDVLMDVQTLDGYFKSENASDFACFGFLGEHARPNRWGKYNVTIEQWAGGHFFPKFCSGKCAENSRIDSNPGPCAGMSSEMAEKIFDAASTTDAKGFKLEDFSSLISGVIRTKAGIAEPGYKKDICKHFDMKTKQSNELAMWQHIRQLSNRRRFMTSIQEQEKLARLFGLDPNEVVHHKVGGVPSSVFKNRSALSQVRPVALAGKIGEPAQVFGRPAPPGVFQAPKLADNLPEEDNKEKQLPGKETAEVPATRDNPFAGRNVRIAGKS</sequence>
<feature type="region of interest" description="Disordered" evidence="11">
    <location>
        <begin position="82"/>
        <end position="154"/>
    </location>
</feature>
<keyword evidence="9" id="KW-0472">Membrane</keyword>
<name>E4YQN0_OIKDI</name>
<keyword evidence="8" id="KW-0333">Golgi apparatus</keyword>
<organism evidence="12">
    <name type="scientific">Oikopleura dioica</name>
    <name type="common">Tunicate</name>
    <dbReference type="NCBI Taxonomy" id="34765"/>
    <lineage>
        <taxon>Eukaryota</taxon>
        <taxon>Metazoa</taxon>
        <taxon>Chordata</taxon>
        <taxon>Tunicata</taxon>
        <taxon>Appendicularia</taxon>
        <taxon>Copelata</taxon>
        <taxon>Oikopleuridae</taxon>
        <taxon>Oikopleura</taxon>
    </lineage>
</organism>
<feature type="compositionally biased region" description="Basic and acidic residues" evidence="11">
    <location>
        <begin position="111"/>
        <end position="131"/>
    </location>
</feature>
<dbReference type="PANTHER" id="PTHR11214:SF3">
    <property type="entry name" value="BETA-1,3-GALACTOSYLTRANSFERASE 6"/>
    <property type="match status" value="1"/>
</dbReference>
<keyword evidence="10" id="KW-0175">Coiled coil</keyword>
<feature type="compositionally biased region" description="Basic and acidic residues" evidence="11">
    <location>
        <begin position="145"/>
        <end position="154"/>
    </location>
</feature>
<evidence type="ECO:0000256" key="2">
    <source>
        <dbReference type="ARBA" id="ARBA00008661"/>
    </source>
</evidence>
<evidence type="ECO:0000256" key="5">
    <source>
        <dbReference type="ARBA" id="ARBA00022692"/>
    </source>
</evidence>
<keyword evidence="4" id="KW-0808">Transferase</keyword>
<feature type="coiled-coil region" evidence="10">
    <location>
        <begin position="156"/>
        <end position="187"/>
    </location>
</feature>
<keyword evidence="7" id="KW-1133">Transmembrane helix</keyword>
<comment type="subcellular location">
    <subcellularLocation>
        <location evidence="1">Golgi apparatus membrane</location>
        <topology evidence="1">Single-pass type II membrane protein</topology>
    </subcellularLocation>
</comment>
<keyword evidence="3" id="KW-0328">Glycosyltransferase</keyword>
<dbReference type="PANTHER" id="PTHR11214">
    <property type="entry name" value="BETA-1,3-N-ACETYLGLUCOSAMINYLTRANSFERASE"/>
    <property type="match status" value="1"/>
</dbReference>
<dbReference type="GO" id="GO:0006493">
    <property type="term" value="P:protein O-linked glycosylation"/>
    <property type="evidence" value="ECO:0007669"/>
    <property type="project" value="TreeGrafter"/>
</dbReference>
<evidence type="ECO:0000313" key="12">
    <source>
        <dbReference type="EMBL" id="CBY37775.1"/>
    </source>
</evidence>
<evidence type="ECO:0000256" key="7">
    <source>
        <dbReference type="ARBA" id="ARBA00022989"/>
    </source>
</evidence>
<protein>
    <recommendedName>
        <fullName evidence="13">Hexosyltransferase</fullName>
    </recommendedName>
</protein>
<dbReference type="Gene3D" id="3.90.550.50">
    <property type="match status" value="1"/>
</dbReference>
<evidence type="ECO:0000256" key="9">
    <source>
        <dbReference type="ARBA" id="ARBA00023136"/>
    </source>
</evidence>
<dbReference type="AlphaFoldDB" id="E4YQN0"/>
<accession>E4YQN0</accession>
<feature type="compositionally biased region" description="Low complexity" evidence="11">
    <location>
        <begin position="92"/>
        <end position="110"/>
    </location>
</feature>
<evidence type="ECO:0000256" key="10">
    <source>
        <dbReference type="SAM" id="Coils"/>
    </source>
</evidence>
<evidence type="ECO:0000256" key="6">
    <source>
        <dbReference type="ARBA" id="ARBA00022968"/>
    </source>
</evidence>
<keyword evidence="5" id="KW-0812">Transmembrane</keyword>
<evidence type="ECO:0000256" key="3">
    <source>
        <dbReference type="ARBA" id="ARBA00022676"/>
    </source>
</evidence>
<proteinExistence type="inferred from homology"/>
<evidence type="ECO:0008006" key="13">
    <source>
        <dbReference type="Google" id="ProtNLM"/>
    </source>
</evidence>
<evidence type="ECO:0000256" key="1">
    <source>
        <dbReference type="ARBA" id="ARBA00004323"/>
    </source>
</evidence>
<evidence type="ECO:0000256" key="11">
    <source>
        <dbReference type="SAM" id="MobiDB-lite"/>
    </source>
</evidence>
<keyword evidence="6" id="KW-0735">Signal-anchor</keyword>
<reference evidence="12" key="1">
    <citation type="journal article" date="2010" name="Science">
        <title>Plasticity of animal genome architecture unmasked by rapid evolution of a pelagic tunicate.</title>
        <authorList>
            <person name="Denoeud F."/>
            <person name="Henriet S."/>
            <person name="Mungpakdee S."/>
            <person name="Aury J.M."/>
            <person name="Da Silva C."/>
            <person name="Brinkmann H."/>
            <person name="Mikhaleva J."/>
            <person name="Olsen L.C."/>
            <person name="Jubin C."/>
            <person name="Canestro C."/>
            <person name="Bouquet J.M."/>
            <person name="Danks G."/>
            <person name="Poulain J."/>
            <person name="Campsteijn C."/>
            <person name="Adamski M."/>
            <person name="Cross I."/>
            <person name="Yadetie F."/>
            <person name="Muffato M."/>
            <person name="Louis A."/>
            <person name="Butcher S."/>
            <person name="Tsagkogeorga G."/>
            <person name="Konrad A."/>
            <person name="Singh S."/>
            <person name="Jensen M.F."/>
            <person name="Cong E.H."/>
            <person name="Eikeseth-Otteraa H."/>
            <person name="Noel B."/>
            <person name="Anthouard V."/>
            <person name="Porcel B.M."/>
            <person name="Kachouri-Lafond R."/>
            <person name="Nishino A."/>
            <person name="Ugolini M."/>
            <person name="Chourrout P."/>
            <person name="Nishida H."/>
            <person name="Aasland R."/>
            <person name="Huzurbazar S."/>
            <person name="Westhof E."/>
            <person name="Delsuc F."/>
            <person name="Lehrach H."/>
            <person name="Reinhardt R."/>
            <person name="Weissenbach J."/>
            <person name="Roy S.W."/>
            <person name="Artiguenave F."/>
            <person name="Postlethwait J.H."/>
            <person name="Manak J.R."/>
            <person name="Thompson E.M."/>
            <person name="Jaillon O."/>
            <person name="Du Pasquier L."/>
            <person name="Boudinot P."/>
            <person name="Liberles D.A."/>
            <person name="Volff J.N."/>
            <person name="Philippe H."/>
            <person name="Lenhard B."/>
            <person name="Roest Crollius H."/>
            <person name="Wincker P."/>
            <person name="Chourrout D."/>
        </authorList>
    </citation>
    <scope>NUCLEOTIDE SEQUENCE [LARGE SCALE GENOMIC DNA]</scope>
</reference>
<dbReference type="EMBL" id="FN655057">
    <property type="protein sequence ID" value="CBY37775.1"/>
    <property type="molecule type" value="Genomic_DNA"/>
</dbReference>
<gene>
    <name evidence="12" type="ORF">GSOID_T00031261001</name>
</gene>
<feature type="compositionally biased region" description="Basic and acidic residues" evidence="11">
    <location>
        <begin position="826"/>
        <end position="839"/>
    </location>
</feature>
<evidence type="ECO:0000256" key="4">
    <source>
        <dbReference type="ARBA" id="ARBA00022679"/>
    </source>
</evidence>
<comment type="similarity">
    <text evidence="2">Belongs to the glycosyltransferase 31 family.</text>
</comment>
<dbReference type="GO" id="GO:0016758">
    <property type="term" value="F:hexosyltransferase activity"/>
    <property type="evidence" value="ECO:0007669"/>
    <property type="project" value="InterPro"/>
</dbReference>
<feature type="region of interest" description="Disordered" evidence="11">
    <location>
        <begin position="810"/>
        <end position="860"/>
    </location>
</feature>
<dbReference type="InterPro" id="IPR002659">
    <property type="entry name" value="Glyco_trans_31"/>
</dbReference>
<evidence type="ECO:0000256" key="8">
    <source>
        <dbReference type="ARBA" id="ARBA00023034"/>
    </source>
</evidence>
<dbReference type="GO" id="GO:0000139">
    <property type="term" value="C:Golgi membrane"/>
    <property type="evidence" value="ECO:0007669"/>
    <property type="project" value="UniProtKB-SubCell"/>
</dbReference>
<dbReference type="Proteomes" id="UP000011014">
    <property type="component" value="Unassembled WGS sequence"/>
</dbReference>